<name>A0A397RZC4_9GLOM</name>
<protein>
    <submittedName>
        <fullName evidence="1">Uncharacterized protein</fullName>
    </submittedName>
</protein>
<organism evidence="1 2">
    <name type="scientific">Glomus cerebriforme</name>
    <dbReference type="NCBI Taxonomy" id="658196"/>
    <lineage>
        <taxon>Eukaryota</taxon>
        <taxon>Fungi</taxon>
        <taxon>Fungi incertae sedis</taxon>
        <taxon>Mucoromycota</taxon>
        <taxon>Glomeromycotina</taxon>
        <taxon>Glomeromycetes</taxon>
        <taxon>Glomerales</taxon>
        <taxon>Glomeraceae</taxon>
        <taxon>Glomus</taxon>
    </lineage>
</organism>
<dbReference type="AlphaFoldDB" id="A0A397RZC4"/>
<gene>
    <name evidence="1" type="ORF">C1645_882870</name>
</gene>
<sequence>MEKAIRKLMNYRSNIYSSKEVVKQQGFQVYLGKSEKKIYNFVILKIGIKSNLFYHDFSKDKIKRDVEWLKKSEVREINHIETIYKLDNITKVENDYTTASILQNKQMNSWIFYVTPDPDMLDISQCIGKNIYNSPKWLEYSYFNMILIISLASLERKGHQGYPFDRALQYKTENVASECNQAFSVKVPVTIPSQTTQNLRNSLRDAIKACHSNLGNLINSQGSVAIINESQSSYCDIIPGHLLYYVGTRKKVELYDLNGFNQSEILSQLNTEPLNQFKSILKDIAKIFELTPQAIHIFYEIIRIRLHSIVIEYYFLI</sequence>
<proteinExistence type="predicted"/>
<dbReference type="Proteomes" id="UP000265703">
    <property type="component" value="Unassembled WGS sequence"/>
</dbReference>
<dbReference type="EMBL" id="QKYT01001640">
    <property type="protein sequence ID" value="RIA79038.1"/>
    <property type="molecule type" value="Genomic_DNA"/>
</dbReference>
<evidence type="ECO:0000313" key="2">
    <source>
        <dbReference type="Proteomes" id="UP000265703"/>
    </source>
</evidence>
<comment type="caution">
    <text evidence="1">The sequence shown here is derived from an EMBL/GenBank/DDBJ whole genome shotgun (WGS) entry which is preliminary data.</text>
</comment>
<reference evidence="1 2" key="1">
    <citation type="submission" date="2018-06" db="EMBL/GenBank/DDBJ databases">
        <title>Comparative genomics reveals the genomic features of Rhizophagus irregularis, R. cerebriforme, R. diaphanum and Gigaspora rosea, and their symbiotic lifestyle signature.</title>
        <authorList>
            <person name="Morin E."/>
            <person name="San Clemente H."/>
            <person name="Chen E.C.H."/>
            <person name="De La Providencia I."/>
            <person name="Hainaut M."/>
            <person name="Kuo A."/>
            <person name="Kohler A."/>
            <person name="Murat C."/>
            <person name="Tang N."/>
            <person name="Roy S."/>
            <person name="Loubradou J."/>
            <person name="Henrissat B."/>
            <person name="Grigoriev I.V."/>
            <person name="Corradi N."/>
            <person name="Roux C."/>
            <person name="Martin F.M."/>
        </authorList>
    </citation>
    <scope>NUCLEOTIDE SEQUENCE [LARGE SCALE GENOMIC DNA]</scope>
    <source>
        <strain evidence="1 2">DAOM 227022</strain>
    </source>
</reference>
<keyword evidence="2" id="KW-1185">Reference proteome</keyword>
<evidence type="ECO:0000313" key="1">
    <source>
        <dbReference type="EMBL" id="RIA79038.1"/>
    </source>
</evidence>
<dbReference type="PANTHER" id="PTHR47839:SF1">
    <property type="entry name" value="DOMAIN PROTEIN, PUTATIVE (AFU_ORTHOLOGUE AFUA_6G04830)-RELATED"/>
    <property type="match status" value="1"/>
</dbReference>
<accession>A0A397RZC4</accession>
<dbReference type="PANTHER" id="PTHR47839">
    <property type="entry name" value="DOMAIN PROTEIN, PUTATIVE (AFU_ORTHOLOGUE AFUA_6G04830)-RELATED"/>
    <property type="match status" value="1"/>
</dbReference>
<dbReference type="OrthoDB" id="10031156at2759"/>